<keyword evidence="3" id="KW-1185">Reference proteome</keyword>
<dbReference type="Gene3D" id="3.40.50.1000">
    <property type="entry name" value="HAD superfamily/HAD-like"/>
    <property type="match status" value="1"/>
</dbReference>
<evidence type="ECO:0000256" key="1">
    <source>
        <dbReference type="ARBA" id="ARBA00022801"/>
    </source>
</evidence>
<dbReference type="PRINTS" id="PR00413">
    <property type="entry name" value="HADHALOGNASE"/>
</dbReference>
<dbReference type="Proteomes" id="UP000199548">
    <property type="component" value="Unassembled WGS sequence"/>
</dbReference>
<evidence type="ECO:0000313" key="2">
    <source>
        <dbReference type="EMBL" id="SFI02026.1"/>
    </source>
</evidence>
<keyword evidence="1" id="KW-0378">Hydrolase</keyword>
<dbReference type="EMBL" id="FOQU01000001">
    <property type="protein sequence ID" value="SFI02026.1"/>
    <property type="molecule type" value="Genomic_DNA"/>
</dbReference>
<dbReference type="RefSeq" id="WP_091008410.1">
    <property type="nucleotide sequence ID" value="NZ_CP041743.1"/>
</dbReference>
<name>A0A1I3EST2_9BURK</name>
<reference evidence="2 3" key="1">
    <citation type="submission" date="2016-10" db="EMBL/GenBank/DDBJ databases">
        <authorList>
            <person name="de Groot N.N."/>
        </authorList>
    </citation>
    <scope>NUCLEOTIDE SEQUENCE [LARGE SCALE GENOMIC DNA]</scope>
    <source>
        <strain evidence="2 3">LMG 23650</strain>
    </source>
</reference>
<dbReference type="GO" id="GO:0016787">
    <property type="term" value="F:hydrolase activity"/>
    <property type="evidence" value="ECO:0007669"/>
    <property type="project" value="UniProtKB-KW"/>
</dbReference>
<sequence>MTVLQPPADRPRIQFVLFDLLTAVLDSWTLWNAVAGSAELGSQWRMAYLKLTYGCGRYVRYESLVAQAAASVGLDSGCASELERRWNELRAWPEAGAVLADLKQHYKLGVVTNCSVALGHLAATIPGVAFDVVVTSEEAGFYKPDPAPYLLALDRLGARPENTVFVAGSAYDLFGTAQVGLPTYWHNRIGLSAPDGAPAPFATRPTLDDLPADILRLM</sequence>
<dbReference type="STRING" id="420953.SAMN05192543_1011072"/>
<proteinExistence type="predicted"/>
<dbReference type="OrthoDB" id="8585081at2"/>
<dbReference type="AlphaFoldDB" id="A0A1I3EST2"/>
<dbReference type="InterPro" id="IPR023198">
    <property type="entry name" value="PGP-like_dom2"/>
</dbReference>
<dbReference type="InterPro" id="IPR006439">
    <property type="entry name" value="HAD-SF_hydro_IA"/>
</dbReference>
<dbReference type="Pfam" id="PF00702">
    <property type="entry name" value="Hydrolase"/>
    <property type="match status" value="1"/>
</dbReference>
<accession>A0A1I3EST2</accession>
<dbReference type="InterPro" id="IPR023214">
    <property type="entry name" value="HAD_sf"/>
</dbReference>
<gene>
    <name evidence="2" type="ORF">SAMN05192543_1011072</name>
</gene>
<dbReference type="SUPFAM" id="SSF56784">
    <property type="entry name" value="HAD-like"/>
    <property type="match status" value="1"/>
</dbReference>
<protein>
    <submittedName>
        <fullName evidence="2">2-haloalkanoic acid dehalogenase, type II</fullName>
    </submittedName>
</protein>
<dbReference type="InterPro" id="IPR051540">
    <property type="entry name" value="S-2-haloacid_dehalogenase"/>
</dbReference>
<dbReference type="PANTHER" id="PTHR43316">
    <property type="entry name" value="HYDROLASE, HALOACID DELAHOGENASE-RELATED"/>
    <property type="match status" value="1"/>
</dbReference>
<dbReference type="InterPro" id="IPR036412">
    <property type="entry name" value="HAD-like_sf"/>
</dbReference>
<dbReference type="Gene3D" id="1.10.150.240">
    <property type="entry name" value="Putative phosphatase, domain 2"/>
    <property type="match status" value="1"/>
</dbReference>
<organism evidence="2 3">
    <name type="scientific">Paraburkholderia megapolitana</name>
    <dbReference type="NCBI Taxonomy" id="420953"/>
    <lineage>
        <taxon>Bacteria</taxon>
        <taxon>Pseudomonadati</taxon>
        <taxon>Pseudomonadota</taxon>
        <taxon>Betaproteobacteria</taxon>
        <taxon>Burkholderiales</taxon>
        <taxon>Burkholderiaceae</taxon>
        <taxon>Paraburkholderia</taxon>
    </lineage>
</organism>
<evidence type="ECO:0000313" key="3">
    <source>
        <dbReference type="Proteomes" id="UP000199548"/>
    </source>
</evidence>